<dbReference type="Pfam" id="PF20434">
    <property type="entry name" value="BD-FAE"/>
    <property type="match status" value="1"/>
</dbReference>
<dbReference type="eggNOG" id="ENOG502T2IY">
    <property type="taxonomic scope" value="Eukaryota"/>
</dbReference>
<dbReference type="OrthoDB" id="408631at2759"/>
<feature type="domain" description="BD-FAE-like" evidence="2">
    <location>
        <begin position="150"/>
        <end position="190"/>
    </location>
</feature>
<dbReference type="InterPro" id="IPR050300">
    <property type="entry name" value="GDXG_lipolytic_enzyme"/>
</dbReference>
<organism evidence="3 4">
    <name type="scientific">Daphnia pulex</name>
    <name type="common">Water flea</name>
    <dbReference type="NCBI Taxonomy" id="6669"/>
    <lineage>
        <taxon>Eukaryota</taxon>
        <taxon>Metazoa</taxon>
        <taxon>Ecdysozoa</taxon>
        <taxon>Arthropoda</taxon>
        <taxon>Crustacea</taxon>
        <taxon>Branchiopoda</taxon>
        <taxon>Diplostraca</taxon>
        <taxon>Cladocera</taxon>
        <taxon>Anomopoda</taxon>
        <taxon>Daphniidae</taxon>
        <taxon>Daphnia</taxon>
    </lineage>
</organism>
<dbReference type="AlphaFoldDB" id="E9I7V9"/>
<dbReference type="Proteomes" id="UP000000305">
    <property type="component" value="Unassembled WGS sequence"/>
</dbReference>
<proteinExistence type="predicted"/>
<dbReference type="EMBL" id="GL737544">
    <property type="protein sequence ID" value="EFX59921.1"/>
    <property type="molecule type" value="Genomic_DNA"/>
</dbReference>
<protein>
    <recommendedName>
        <fullName evidence="2">BD-FAE-like domain-containing protein</fullName>
    </recommendedName>
</protein>
<dbReference type="PANTHER" id="PTHR48081:SF8">
    <property type="entry name" value="ALPHA_BETA HYDROLASE FOLD-3 DOMAIN-CONTAINING PROTEIN-RELATED"/>
    <property type="match status" value="1"/>
</dbReference>
<dbReference type="InterPro" id="IPR029058">
    <property type="entry name" value="AB_hydrolase_fold"/>
</dbReference>
<sequence length="296" mass="32496">MKYDDFKNQVKVTRDVIFGEAVIDYHGIPKKRPLLLDVYEPEAKNRNGTCSPAIITIFGGAFHFGNKEDDSFTAGETFNTSASAYASYWATRGFVTFSVGYRLTSEDPAPGSTPALASHDSIAPDRMHRAREVLGLPPASLHELACGIEAAADDVAMATRFVQDNADRWNVDPTRVALFGWSAGGRSALNAVFAEGVDVKAVVAASAFLHSDDLRANVPFIRQSPSLMVVTAERDLPHIVEQGSIVPDYLRKRLPIVESVSVPEVDHFYPASSVVYQDKKQSTLLEVITQFFERNI</sequence>
<evidence type="ECO:0000313" key="3">
    <source>
        <dbReference type="EMBL" id="EFX59921.1"/>
    </source>
</evidence>
<name>E9I7V9_DAPPU</name>
<dbReference type="SUPFAM" id="SSF53474">
    <property type="entry name" value="alpha/beta-Hydrolases"/>
    <property type="match status" value="1"/>
</dbReference>
<dbReference type="GO" id="GO:0016787">
    <property type="term" value="F:hydrolase activity"/>
    <property type="evidence" value="ECO:0007669"/>
    <property type="project" value="UniProtKB-KW"/>
</dbReference>
<dbReference type="Gene3D" id="3.40.50.1820">
    <property type="entry name" value="alpha/beta hydrolase"/>
    <property type="match status" value="1"/>
</dbReference>
<accession>E9I7V9</accession>
<keyword evidence="1" id="KW-0378">Hydrolase</keyword>
<keyword evidence="4" id="KW-1185">Reference proteome</keyword>
<evidence type="ECO:0000256" key="1">
    <source>
        <dbReference type="ARBA" id="ARBA00022801"/>
    </source>
</evidence>
<dbReference type="InterPro" id="IPR049492">
    <property type="entry name" value="BD-FAE-like_dom"/>
</dbReference>
<dbReference type="InParanoid" id="E9I7V9"/>
<reference evidence="3 4" key="1">
    <citation type="journal article" date="2011" name="Science">
        <title>The ecoresponsive genome of Daphnia pulex.</title>
        <authorList>
            <person name="Colbourne J.K."/>
            <person name="Pfrender M.E."/>
            <person name="Gilbert D."/>
            <person name="Thomas W.K."/>
            <person name="Tucker A."/>
            <person name="Oakley T.H."/>
            <person name="Tokishita S."/>
            <person name="Aerts A."/>
            <person name="Arnold G.J."/>
            <person name="Basu M.K."/>
            <person name="Bauer D.J."/>
            <person name="Caceres C.E."/>
            <person name="Carmel L."/>
            <person name="Casola C."/>
            <person name="Choi J.H."/>
            <person name="Detter J.C."/>
            <person name="Dong Q."/>
            <person name="Dusheyko S."/>
            <person name="Eads B.D."/>
            <person name="Frohlich T."/>
            <person name="Geiler-Samerotte K.A."/>
            <person name="Gerlach D."/>
            <person name="Hatcher P."/>
            <person name="Jogdeo S."/>
            <person name="Krijgsveld J."/>
            <person name="Kriventseva E.V."/>
            <person name="Kultz D."/>
            <person name="Laforsch C."/>
            <person name="Lindquist E."/>
            <person name="Lopez J."/>
            <person name="Manak J.R."/>
            <person name="Muller J."/>
            <person name="Pangilinan J."/>
            <person name="Patwardhan R.P."/>
            <person name="Pitluck S."/>
            <person name="Pritham E.J."/>
            <person name="Rechtsteiner A."/>
            <person name="Rho M."/>
            <person name="Rogozin I.B."/>
            <person name="Sakarya O."/>
            <person name="Salamov A."/>
            <person name="Schaack S."/>
            <person name="Shapiro H."/>
            <person name="Shiga Y."/>
            <person name="Skalitzky C."/>
            <person name="Smith Z."/>
            <person name="Souvorov A."/>
            <person name="Sung W."/>
            <person name="Tang Z."/>
            <person name="Tsuchiya D."/>
            <person name="Tu H."/>
            <person name="Vos H."/>
            <person name="Wang M."/>
            <person name="Wolf Y.I."/>
            <person name="Yamagata H."/>
            <person name="Yamada T."/>
            <person name="Ye Y."/>
            <person name="Shaw J.R."/>
            <person name="Andrews J."/>
            <person name="Crease T.J."/>
            <person name="Tang H."/>
            <person name="Lucas S.M."/>
            <person name="Robertson H.M."/>
            <person name="Bork P."/>
            <person name="Koonin E.V."/>
            <person name="Zdobnov E.M."/>
            <person name="Grigoriev I.V."/>
            <person name="Lynch M."/>
            <person name="Boore J.L."/>
        </authorList>
    </citation>
    <scope>NUCLEOTIDE SEQUENCE [LARGE SCALE GENOMIC DNA]</scope>
</reference>
<dbReference type="HOGENOM" id="CLU_940921_0_0_1"/>
<evidence type="ECO:0000313" key="4">
    <source>
        <dbReference type="Proteomes" id="UP000000305"/>
    </source>
</evidence>
<gene>
    <name evidence="3" type="ORF">DAPPUDRAFT_346397</name>
</gene>
<dbReference type="KEGG" id="dpx:DAPPUDRAFT_346397"/>
<dbReference type="PANTHER" id="PTHR48081">
    <property type="entry name" value="AB HYDROLASE SUPERFAMILY PROTEIN C4A8.06C"/>
    <property type="match status" value="1"/>
</dbReference>
<evidence type="ECO:0000259" key="2">
    <source>
        <dbReference type="Pfam" id="PF20434"/>
    </source>
</evidence>